<dbReference type="GO" id="GO:0003723">
    <property type="term" value="F:RNA binding"/>
    <property type="evidence" value="ECO:0007669"/>
    <property type="project" value="TreeGrafter"/>
</dbReference>
<feature type="region of interest" description="Disordered" evidence="4">
    <location>
        <begin position="700"/>
        <end position="748"/>
    </location>
</feature>
<evidence type="ECO:0000256" key="1">
    <source>
        <dbReference type="ARBA" id="ARBA00004123"/>
    </source>
</evidence>
<keyword evidence="6" id="KW-0808">Transferase</keyword>
<keyword evidence="7" id="KW-1185">Reference proteome</keyword>
<accession>A0A812BEJ4</accession>
<feature type="compositionally biased region" description="Acidic residues" evidence="4">
    <location>
        <begin position="700"/>
        <end position="747"/>
    </location>
</feature>
<evidence type="ECO:0000313" key="7">
    <source>
        <dbReference type="Proteomes" id="UP000597762"/>
    </source>
</evidence>
<dbReference type="Pfam" id="PF04931">
    <property type="entry name" value="DNA_pol_phi"/>
    <property type="match status" value="1"/>
</dbReference>
<protein>
    <submittedName>
        <fullName evidence="6">POL5</fullName>
        <ecNumber evidence="6">2.7.7.7</ecNumber>
    </submittedName>
</protein>
<dbReference type="GO" id="GO:0003887">
    <property type="term" value="F:DNA-directed DNA polymerase activity"/>
    <property type="evidence" value="ECO:0007669"/>
    <property type="project" value="UniProtKB-EC"/>
</dbReference>
<dbReference type="SUPFAM" id="SSF48371">
    <property type="entry name" value="ARM repeat"/>
    <property type="match status" value="1"/>
</dbReference>
<reference evidence="6" key="1">
    <citation type="submission" date="2021-01" db="EMBL/GenBank/DDBJ databases">
        <authorList>
            <person name="Li R."/>
            <person name="Bekaert M."/>
        </authorList>
    </citation>
    <scope>NUCLEOTIDE SEQUENCE</scope>
    <source>
        <strain evidence="6">Farmed</strain>
    </source>
</reference>
<dbReference type="EMBL" id="CAHIKZ030000559">
    <property type="protein sequence ID" value="CAE1226446.1"/>
    <property type="molecule type" value="Genomic_DNA"/>
</dbReference>
<sequence length="1178" mass="135718">METNTPVPLNSQEESKPTKTQMNALSVDQAILDIFTVLAIASKQKRISSVEDLINRLKEKQNDQIEACGELDYCVKRLIKGLSSTRKWVRIGFPLALCQVLRQFPQIKLVKVLEMIEEHLDPSKAGSIPEKSNFEVGKGYALSCIIQSGSIFQDKKETGKLLSKLLQFKSEKSYVNCIWNQNIPLLVTKLVFQRPKTDECLDYVWPTLEKYLAEGWNNLSPERLEVLFVCKLQCPEKIDKSFLNKNWNSEHVVNSKTHEKLLAVVKESTRGHPVIHDSNRFLVREVINSDKVYGFWKEIVEKLFHEDSHKKRLGMFFLSELLKSVKGPKQMKMFMSSQVCEMLYVDLKLSEKNMSSAQMVIDSLETLLESVKDDDLHLSLLQSLLTPVSIIKTFNAELGLFLSAILPHLTAGSVELFGKEIMSTVKGKTLFGIKVDGENLFLRKWAVGQLFHLLHHPGNVTEMVKWQGAVLQFVFRHAYFTLLKPSDILPHCEEIGAAFPVQLVQFCQNMFTKCFFKVITQKTSKTKKDANMLTAHQLFSYVESLIKNKETVKPLKDLDEETIAALLKTKKMMQKLESKKNVQESSKDISAFELLLIYLALQIFCDPQNCLDVIEDTLSCCDRALKKTKKSRKNEPDWIQVLMEVLIGMMANPTKLSRIIALNIFSAVVERITLENVTQITEILTKNASNLNDDEDLYFEGEREEEEEEEEVESGDDEGEEEEMENEEEDSTEEEEEEEEESMEVDEEFRQKVKAALGDAVVGSDEEDDDLPDLSDDEMIRRDEALVSAFRSMNKNKINKTERDKRQQLLTLKIRLLDLITEIIKYPQPAQIILALHIPLLEVRESSLRNKDEKTLGNKVTSLYQEICKCKVKPETVTALSVEEIQNKIQSLVTFSRNASSVDLIIDVSEGILSLIKILNSREICPSSKEGGISKTYPVQFQKYVLDPLLPSLNNFLENQGYHHHLEFFKNLFEKQILVFWSQNQFLLEIISDENQKIMKRTKACGLLLSMIDRKNRQIVKKSDWQTFASYFVPAIVKLLDSGEGKVKFLEQVLRLFNSFMTVDKGDNLALLPASLFPQLQKIKKSSSKDNKKLAKSIAQQFTLSFFYFSFLFLFFFLFSLFLLSFSSFSFFFFFLFLLFPFSSFSFFFFFLFLLFPLSSFSSFFFFLFLFLFLFKFE</sequence>
<feature type="region of interest" description="Disordered" evidence="4">
    <location>
        <begin position="1"/>
        <end position="20"/>
    </location>
</feature>
<proteinExistence type="inferred from homology"/>
<evidence type="ECO:0000256" key="2">
    <source>
        <dbReference type="ARBA" id="ARBA00006809"/>
    </source>
</evidence>
<keyword evidence="3" id="KW-0539">Nucleus</keyword>
<evidence type="ECO:0000256" key="5">
    <source>
        <dbReference type="SAM" id="Phobius"/>
    </source>
</evidence>
<dbReference type="InterPro" id="IPR016024">
    <property type="entry name" value="ARM-type_fold"/>
</dbReference>
<keyword evidence="5" id="KW-1133">Transmembrane helix</keyword>
<evidence type="ECO:0000256" key="4">
    <source>
        <dbReference type="SAM" id="MobiDB-lite"/>
    </source>
</evidence>
<dbReference type="PANTHER" id="PTHR13213:SF2">
    <property type="entry name" value="MYB-BINDING PROTEIN 1A"/>
    <property type="match status" value="1"/>
</dbReference>
<comment type="similarity">
    <text evidence="2">Belongs to the MYBBP1A family.</text>
</comment>
<dbReference type="OrthoDB" id="342531at2759"/>
<feature type="transmembrane region" description="Helical" evidence="5">
    <location>
        <begin position="1106"/>
        <end position="1124"/>
    </location>
</feature>
<dbReference type="Proteomes" id="UP000597762">
    <property type="component" value="Unassembled WGS sequence"/>
</dbReference>
<dbReference type="EC" id="2.7.7.7" evidence="6"/>
<feature type="transmembrane region" description="Helical" evidence="5">
    <location>
        <begin position="1131"/>
        <end position="1155"/>
    </location>
</feature>
<name>A0A812BEJ4_ACAPH</name>
<feature type="transmembrane region" description="Helical" evidence="5">
    <location>
        <begin position="1161"/>
        <end position="1177"/>
    </location>
</feature>
<comment type="subcellular location">
    <subcellularLocation>
        <location evidence="1">Nucleus</location>
    </subcellularLocation>
</comment>
<dbReference type="AlphaFoldDB" id="A0A812BEJ4"/>
<keyword evidence="6" id="KW-0548">Nucleotidyltransferase</keyword>
<keyword evidence="5" id="KW-0472">Membrane</keyword>
<evidence type="ECO:0000313" key="6">
    <source>
        <dbReference type="EMBL" id="CAE1226446.1"/>
    </source>
</evidence>
<organism evidence="6 7">
    <name type="scientific">Acanthosepion pharaonis</name>
    <name type="common">Pharaoh cuttlefish</name>
    <name type="synonym">Sepia pharaonis</name>
    <dbReference type="NCBI Taxonomy" id="158019"/>
    <lineage>
        <taxon>Eukaryota</taxon>
        <taxon>Metazoa</taxon>
        <taxon>Spiralia</taxon>
        <taxon>Lophotrochozoa</taxon>
        <taxon>Mollusca</taxon>
        <taxon>Cephalopoda</taxon>
        <taxon>Coleoidea</taxon>
        <taxon>Decapodiformes</taxon>
        <taxon>Sepiida</taxon>
        <taxon>Sepiina</taxon>
        <taxon>Sepiidae</taxon>
        <taxon>Acanthosepion</taxon>
    </lineage>
</organism>
<dbReference type="GO" id="GO:0003714">
    <property type="term" value="F:transcription corepressor activity"/>
    <property type="evidence" value="ECO:0007669"/>
    <property type="project" value="TreeGrafter"/>
</dbReference>
<dbReference type="InterPro" id="IPR007015">
    <property type="entry name" value="DNA_pol_V/MYBBP1A"/>
</dbReference>
<dbReference type="GO" id="GO:0043565">
    <property type="term" value="F:sequence-specific DNA binding"/>
    <property type="evidence" value="ECO:0007669"/>
    <property type="project" value="TreeGrafter"/>
</dbReference>
<dbReference type="PANTHER" id="PTHR13213">
    <property type="entry name" value="MYB-BINDING PROTEIN 1A FAMILY MEMBER"/>
    <property type="match status" value="1"/>
</dbReference>
<keyword evidence="5" id="KW-0812">Transmembrane</keyword>
<gene>
    <name evidence="6" type="ORF">SPHA_16018</name>
</gene>
<evidence type="ECO:0000256" key="3">
    <source>
        <dbReference type="ARBA" id="ARBA00023242"/>
    </source>
</evidence>
<comment type="caution">
    <text evidence="6">The sequence shown here is derived from an EMBL/GenBank/DDBJ whole genome shotgun (WGS) entry which is preliminary data.</text>
</comment>
<dbReference type="GO" id="GO:0005730">
    <property type="term" value="C:nucleolus"/>
    <property type="evidence" value="ECO:0007669"/>
    <property type="project" value="InterPro"/>
</dbReference>